<name>A0ABR0BWM2_PURLI</name>
<dbReference type="EMBL" id="JAWRVI010000025">
    <property type="protein sequence ID" value="KAK4088387.1"/>
    <property type="molecule type" value="Genomic_DNA"/>
</dbReference>
<reference evidence="2 3" key="1">
    <citation type="journal article" date="2024" name="Microbiol. Resour. Announc.">
        <title>Genome annotations for the ascomycete fungi Trichoderma harzianum, Trichoderma aggressivum, and Purpureocillium lilacinum.</title>
        <authorList>
            <person name="Beijen E.P.W."/>
            <person name="Ohm R.A."/>
        </authorList>
    </citation>
    <scope>NUCLEOTIDE SEQUENCE [LARGE SCALE GENOMIC DNA]</scope>
    <source>
        <strain evidence="2 3">CBS 150709</strain>
    </source>
</reference>
<evidence type="ECO:0000256" key="1">
    <source>
        <dbReference type="SAM" id="MobiDB-lite"/>
    </source>
</evidence>
<evidence type="ECO:0000313" key="3">
    <source>
        <dbReference type="Proteomes" id="UP001287286"/>
    </source>
</evidence>
<comment type="caution">
    <text evidence="2">The sequence shown here is derived from an EMBL/GenBank/DDBJ whole genome shotgun (WGS) entry which is preliminary data.</text>
</comment>
<protein>
    <submittedName>
        <fullName evidence="2">Uncharacterized protein</fullName>
    </submittedName>
</protein>
<feature type="region of interest" description="Disordered" evidence="1">
    <location>
        <begin position="125"/>
        <end position="145"/>
    </location>
</feature>
<gene>
    <name evidence="2" type="ORF">Purlil1_7266</name>
</gene>
<proteinExistence type="predicted"/>
<keyword evidence="3" id="KW-1185">Reference proteome</keyword>
<dbReference type="Proteomes" id="UP001287286">
    <property type="component" value="Unassembled WGS sequence"/>
</dbReference>
<accession>A0ABR0BWM2</accession>
<organism evidence="2 3">
    <name type="scientific">Purpureocillium lilacinum</name>
    <name type="common">Paecilomyces lilacinus</name>
    <dbReference type="NCBI Taxonomy" id="33203"/>
    <lineage>
        <taxon>Eukaryota</taxon>
        <taxon>Fungi</taxon>
        <taxon>Dikarya</taxon>
        <taxon>Ascomycota</taxon>
        <taxon>Pezizomycotina</taxon>
        <taxon>Sordariomycetes</taxon>
        <taxon>Hypocreomycetidae</taxon>
        <taxon>Hypocreales</taxon>
        <taxon>Ophiocordycipitaceae</taxon>
        <taxon>Purpureocillium</taxon>
    </lineage>
</organism>
<sequence length="526" mass="57155">MNHPPVLAPARGKVQRSAPAATVAAFPAGGRHKVGSTAAPNPRVAGEASSKFFAHVLYDSLFVWSPYQCQGAKRAHHRFADFDLEKRPIIIVSQSRAGQPSSYNPWAPPPAPSSLLLTFSLLPPGHPVRPRGPRSTGPRATLTSKHRYEGHRAAATSVFSSLSPATATPTGLPLPLLLPLPLPLPLPLLRLRPVRLRVLAPRRPSCWHRIQHCTVNHPSSIHPSRCLSYETPDNFPPVHPGHFSSRSPGPLTSTYAYYYYASSAQARTQVRTNRPRSAGISARSFVDCPALLKHHPLPGQPTAATRLSHTHAFFFLAWPRAACPSGSGARNTLESHTPPTAPLVGLPPAIRRARCSGTRISRAFAHPSTRQSHSSLCSTRRRTRLRPLQLDLQRCLTYARTHARTLAHTHRGRLAHPIHAASLDTARCQPRRGARSEVLTQPQRASPAPLVVGLGDEIIATSRSRNESSTHRSRLARYTLLGAVTNHGTHDAPSQDSIRYAVPPPALPVPSPPSRRDAFALLSVGA</sequence>
<evidence type="ECO:0000313" key="2">
    <source>
        <dbReference type="EMBL" id="KAK4088387.1"/>
    </source>
</evidence>